<gene>
    <name evidence="2" type="ORF">FWILDA_LOCUS15511</name>
</gene>
<feature type="compositionally biased region" description="Basic and acidic residues" evidence="1">
    <location>
        <begin position="101"/>
        <end position="129"/>
    </location>
</feature>
<dbReference type="EMBL" id="CAMKVN010008214">
    <property type="protein sequence ID" value="CAI2192304.1"/>
    <property type="molecule type" value="Genomic_DNA"/>
</dbReference>
<feature type="non-terminal residue" evidence="2">
    <location>
        <position position="502"/>
    </location>
</feature>
<accession>A0A9W4T4J9</accession>
<dbReference type="AlphaFoldDB" id="A0A9W4T4J9"/>
<feature type="non-terminal residue" evidence="2">
    <location>
        <position position="1"/>
    </location>
</feature>
<reference evidence="2" key="1">
    <citation type="submission" date="2022-08" db="EMBL/GenBank/DDBJ databases">
        <authorList>
            <person name="Kallberg Y."/>
            <person name="Tangrot J."/>
            <person name="Rosling A."/>
        </authorList>
    </citation>
    <scope>NUCLEOTIDE SEQUENCE</scope>
    <source>
        <strain evidence="2">Wild A</strain>
    </source>
</reference>
<dbReference type="OrthoDB" id="2370938at2759"/>
<sequence length="502" mass="57083">NDSNPGGSIYDFWAGIFADDKADLKRKITDAKVREIQADKHLLMNERSLNVLKETIVEHNETSITLADFARAEQDVRKRRKHYHQTDGFTTPSPGSPIKHSSIEEEKEDSQKKHSSIEEEGSPIKHISEEESPFIEEEENEIIIDDVPYEFSFENGGDSADDLHVGTTNVSIIFRNYQNQSLNIARDKGLFVESNIQEILSLSSILLLAPNSYSRTMIDHFGLSLLDEIHQKLTPDQQKLLDPDSEATFRKSIKMAISGSRDDSTNWLCGKLSSEQPLRENLGFIVLDCLRTLPTSKIRNEHSEITHYTNFLDRIMKGLFNNPDKNIVQWPNTALNESKTRKFEGRTKQPDFTVSIICQLQTSATLFVGEVSPPSKKGDVYKNCNDLIRLGVFMKDILDSSVDKGADIKVLGFQCIDYKVDYYIMDLVKGIYIMLHVGQVSIPASLKDMSSFVDDIELSLRIQDIFRESYENFYPKLCNPGSLTEKATFKKNTLCTPKFRDL</sequence>
<proteinExistence type="predicted"/>
<organism evidence="2 3">
    <name type="scientific">Funneliformis geosporum</name>
    <dbReference type="NCBI Taxonomy" id="1117311"/>
    <lineage>
        <taxon>Eukaryota</taxon>
        <taxon>Fungi</taxon>
        <taxon>Fungi incertae sedis</taxon>
        <taxon>Mucoromycota</taxon>
        <taxon>Glomeromycotina</taxon>
        <taxon>Glomeromycetes</taxon>
        <taxon>Glomerales</taxon>
        <taxon>Glomeraceae</taxon>
        <taxon>Funneliformis</taxon>
    </lineage>
</organism>
<feature type="region of interest" description="Disordered" evidence="1">
    <location>
        <begin position="77"/>
        <end position="136"/>
    </location>
</feature>
<keyword evidence="3" id="KW-1185">Reference proteome</keyword>
<dbReference type="Proteomes" id="UP001153678">
    <property type="component" value="Unassembled WGS sequence"/>
</dbReference>
<comment type="caution">
    <text evidence="2">The sequence shown here is derived from an EMBL/GenBank/DDBJ whole genome shotgun (WGS) entry which is preliminary data.</text>
</comment>
<evidence type="ECO:0000256" key="1">
    <source>
        <dbReference type="SAM" id="MobiDB-lite"/>
    </source>
</evidence>
<protein>
    <submittedName>
        <fullName evidence="2">17732_t:CDS:1</fullName>
    </submittedName>
</protein>
<evidence type="ECO:0000313" key="2">
    <source>
        <dbReference type="EMBL" id="CAI2192304.1"/>
    </source>
</evidence>
<evidence type="ECO:0000313" key="3">
    <source>
        <dbReference type="Proteomes" id="UP001153678"/>
    </source>
</evidence>
<name>A0A9W4T4J9_9GLOM</name>